<dbReference type="SUPFAM" id="SSF51182">
    <property type="entry name" value="RmlC-like cupins"/>
    <property type="match status" value="1"/>
</dbReference>
<comment type="similarity">
    <text evidence="2">Belongs to the low molecular weight phosphotyrosine protein phosphatase family.</text>
</comment>
<comment type="caution">
    <text evidence="9">The sequence shown here is derived from an EMBL/GenBank/DDBJ whole genome shotgun (WGS) entry which is preliminary data.</text>
</comment>
<dbReference type="Gene3D" id="3.40.50.2300">
    <property type="match status" value="1"/>
</dbReference>
<organism evidence="9 10">
    <name type="scientific">Tessaracoccus antarcticus</name>
    <dbReference type="NCBI Taxonomy" id="2479848"/>
    <lineage>
        <taxon>Bacteria</taxon>
        <taxon>Bacillati</taxon>
        <taxon>Actinomycetota</taxon>
        <taxon>Actinomycetes</taxon>
        <taxon>Propionibacteriales</taxon>
        <taxon>Propionibacteriaceae</taxon>
        <taxon>Tessaracoccus</taxon>
    </lineage>
</organism>
<dbReference type="Gene3D" id="2.60.120.10">
    <property type="entry name" value="Jelly Rolls"/>
    <property type="match status" value="1"/>
</dbReference>
<dbReference type="InterPro" id="IPR014710">
    <property type="entry name" value="RmlC-like_jellyroll"/>
</dbReference>
<feature type="region of interest" description="Disordered" evidence="7">
    <location>
        <begin position="445"/>
        <end position="472"/>
    </location>
</feature>
<dbReference type="SUPFAM" id="SSF52788">
    <property type="entry name" value="Phosphotyrosine protein phosphatases I"/>
    <property type="match status" value="1"/>
</dbReference>
<feature type="site" description="Participates in a stacking interaction with the thymidine ring of dTDP-4-oxo-6-deoxyglucose" evidence="5">
    <location>
        <position position="135"/>
    </location>
</feature>
<evidence type="ECO:0000256" key="1">
    <source>
        <dbReference type="ARBA" id="ARBA00010154"/>
    </source>
</evidence>
<dbReference type="Gene3D" id="3.40.50.720">
    <property type="entry name" value="NAD(P)-binding Rossmann-like Domain"/>
    <property type="match status" value="1"/>
</dbReference>
<feature type="active site" description="Nucleophile" evidence="6">
    <location>
        <position position="494"/>
    </location>
</feature>
<evidence type="ECO:0000256" key="6">
    <source>
        <dbReference type="PIRSR" id="PIRSR617867-1"/>
    </source>
</evidence>
<dbReference type="SUPFAM" id="SSF51735">
    <property type="entry name" value="NAD(P)-binding Rossmann-fold domains"/>
    <property type="match status" value="1"/>
</dbReference>
<sequence length="663" mass="71967">MHPLKLDTTDIPGLLILRLHVQHNDVGWFKEDWHREKMAALGLPDFRPVQHNLTHNDSRGITRGFHAEPWDRLITVVSGKAMGAWVDLRVGETFGKVVTCDLDPGTAVFVPRGVANAHQVLEDHTTFSYLLNHHWTPEARARFSTVNMFDPALGITWPIPREQADLGRADVHLPALADATPMQHRRILVAGTDTPLGRSLLAELPGADGVSGAAMTHASRAESPVDLSAYDTLINAQGETGNGTPRTSRDREAWTTTAAHARDLADIARRHRMRYVHVSTDCVFERDSPTHTEDDSLSLLDTRTQGLAVAEVVAATVPRHLVIRTGWVMGRQDHAIDELVSAARHGRAAEMDNAQHGRLTFASVLAAGILHLLNAGAASGTYNLTGDGPVVSWADIGRRVFELCGRNPDDVQNAAAPDQAPSSGSALVLDRIRATGFRPGNSWLQLGDRMPGVGAPRSPSSAPERQRPVAPNPQAVEAVAKQTVREPYRVLFVCTANICRSAYADVVARGTGITGIDFSSAGTHALVGQGIDPPMAAQVGNRGDTSAHRARQLTRQMVGDADLILAMGVEHRRYILDEWPTLGRKVFLLGHVAREMARLPESVTLDNLTSHLWRHRSADPSDEVADPYRRGPEVAATCAGTIDGHLNAILGGCTTLFDRMEHA</sequence>
<dbReference type="InterPro" id="IPR017867">
    <property type="entry name" value="Tyr_phospatase_low_mol_wt"/>
</dbReference>
<dbReference type="InterPro" id="IPR011051">
    <property type="entry name" value="RmlC_Cupin_sf"/>
</dbReference>
<evidence type="ECO:0000256" key="2">
    <source>
        <dbReference type="ARBA" id="ARBA00011063"/>
    </source>
</evidence>
<comment type="similarity">
    <text evidence="1">Belongs to the dTDP-4-dehydrorhamnose 3,5-epimerase family.</text>
</comment>
<feature type="active site" evidence="6">
    <location>
        <position position="500"/>
    </location>
</feature>
<accession>A0A3M0GAF2</accession>
<keyword evidence="10" id="KW-1185">Reference proteome</keyword>
<evidence type="ECO:0000313" key="10">
    <source>
        <dbReference type="Proteomes" id="UP000275256"/>
    </source>
</evidence>
<feature type="active site" description="Proton donor" evidence="4">
    <location>
        <position position="129"/>
    </location>
</feature>
<dbReference type="InterPro" id="IPR036196">
    <property type="entry name" value="Ptyr_pPase_sf"/>
</dbReference>
<dbReference type="PANTHER" id="PTHR21047">
    <property type="entry name" value="DTDP-6-DEOXY-D-GLUCOSE-3,5 EPIMERASE"/>
    <property type="match status" value="1"/>
</dbReference>
<dbReference type="SMART" id="SM00226">
    <property type="entry name" value="LMWPc"/>
    <property type="match status" value="1"/>
</dbReference>
<gene>
    <name evidence="9" type="ORF">EAX62_04600</name>
</gene>
<dbReference type="PANTHER" id="PTHR21047:SF2">
    <property type="entry name" value="THYMIDINE DIPHOSPHO-4-KETO-RHAMNOSE 3,5-EPIMERASE"/>
    <property type="match status" value="1"/>
</dbReference>
<dbReference type="Pfam" id="PF00908">
    <property type="entry name" value="dTDP_sugar_isom"/>
    <property type="match status" value="1"/>
</dbReference>
<proteinExistence type="inferred from homology"/>
<dbReference type="GO" id="GO:0019305">
    <property type="term" value="P:dTDP-rhamnose biosynthetic process"/>
    <property type="evidence" value="ECO:0007669"/>
    <property type="project" value="TreeGrafter"/>
</dbReference>
<dbReference type="GO" id="GO:0005829">
    <property type="term" value="C:cytosol"/>
    <property type="evidence" value="ECO:0007669"/>
    <property type="project" value="TreeGrafter"/>
</dbReference>
<evidence type="ECO:0000313" key="9">
    <source>
        <dbReference type="EMBL" id="RMB61884.1"/>
    </source>
</evidence>
<dbReference type="Pfam" id="PF04321">
    <property type="entry name" value="RmlD_sub_bind"/>
    <property type="match status" value="1"/>
</dbReference>
<dbReference type="OrthoDB" id="9803892at2"/>
<dbReference type="Proteomes" id="UP000275256">
    <property type="component" value="Unassembled WGS sequence"/>
</dbReference>
<dbReference type="GO" id="GO:0000271">
    <property type="term" value="P:polysaccharide biosynthetic process"/>
    <property type="evidence" value="ECO:0007669"/>
    <property type="project" value="TreeGrafter"/>
</dbReference>
<dbReference type="Pfam" id="PF01451">
    <property type="entry name" value="LMWPc"/>
    <property type="match status" value="1"/>
</dbReference>
<evidence type="ECO:0000256" key="5">
    <source>
        <dbReference type="PIRSR" id="PIRSR600888-3"/>
    </source>
</evidence>
<dbReference type="InterPro" id="IPR036291">
    <property type="entry name" value="NAD(P)-bd_dom_sf"/>
</dbReference>
<keyword evidence="3" id="KW-0378">Hydrolase</keyword>
<dbReference type="GO" id="GO:0004725">
    <property type="term" value="F:protein tyrosine phosphatase activity"/>
    <property type="evidence" value="ECO:0007669"/>
    <property type="project" value="InterPro"/>
</dbReference>
<evidence type="ECO:0000256" key="4">
    <source>
        <dbReference type="PIRSR" id="PIRSR600888-1"/>
    </source>
</evidence>
<dbReference type="InterPro" id="IPR000888">
    <property type="entry name" value="RmlC-like"/>
</dbReference>
<dbReference type="RefSeq" id="WP_121900432.1">
    <property type="nucleotide sequence ID" value="NZ_REFW01000001.1"/>
</dbReference>
<dbReference type="InterPro" id="IPR029903">
    <property type="entry name" value="RmlD-like-bd"/>
</dbReference>
<reference evidence="9 10" key="1">
    <citation type="submission" date="2018-10" db="EMBL/GenBank/DDBJ databases">
        <title>Tessaracoccus antarcticuss sp. nov., isolated from sediment.</title>
        <authorList>
            <person name="Zhou L.Y."/>
            <person name="Du Z.J."/>
        </authorList>
    </citation>
    <scope>NUCLEOTIDE SEQUENCE [LARGE SCALE GENOMIC DNA]</scope>
    <source>
        <strain evidence="9 10">JDX10</strain>
    </source>
</reference>
<dbReference type="InterPro" id="IPR023485">
    <property type="entry name" value="Ptyr_pPase"/>
</dbReference>
<dbReference type="PRINTS" id="PR00719">
    <property type="entry name" value="LMWPTPASE"/>
</dbReference>
<protein>
    <recommendedName>
        <fullName evidence="8">Phosphotyrosine protein phosphatase I domain-containing protein</fullName>
    </recommendedName>
</protein>
<dbReference type="AlphaFoldDB" id="A0A3M0GAF2"/>
<dbReference type="EMBL" id="REFW01000001">
    <property type="protein sequence ID" value="RMB61884.1"/>
    <property type="molecule type" value="Genomic_DNA"/>
</dbReference>
<name>A0A3M0GAF2_9ACTN</name>
<feature type="domain" description="Phosphotyrosine protein phosphatase I" evidence="8">
    <location>
        <begin position="488"/>
        <end position="659"/>
    </location>
</feature>
<evidence type="ECO:0000256" key="7">
    <source>
        <dbReference type="SAM" id="MobiDB-lite"/>
    </source>
</evidence>
<feature type="active site" description="Proton acceptor" evidence="4">
    <location>
        <position position="66"/>
    </location>
</feature>
<evidence type="ECO:0000259" key="8">
    <source>
        <dbReference type="SMART" id="SM00226"/>
    </source>
</evidence>
<evidence type="ECO:0000256" key="3">
    <source>
        <dbReference type="ARBA" id="ARBA00022801"/>
    </source>
</evidence>
<dbReference type="GO" id="GO:0008830">
    <property type="term" value="F:dTDP-4-dehydrorhamnose 3,5-epimerase activity"/>
    <property type="evidence" value="ECO:0007669"/>
    <property type="project" value="InterPro"/>
</dbReference>